<dbReference type="GO" id="GO:0006094">
    <property type="term" value="P:gluconeogenesis"/>
    <property type="evidence" value="ECO:0007669"/>
    <property type="project" value="UniProtKB-UniRule"/>
</dbReference>
<evidence type="ECO:0000256" key="3">
    <source>
        <dbReference type="ARBA" id="ARBA00022432"/>
    </source>
</evidence>
<dbReference type="EMBL" id="FLOB01000017">
    <property type="protein sequence ID" value="SBS37368.1"/>
    <property type="molecule type" value="Genomic_DNA"/>
</dbReference>
<proteinExistence type="inferred from homology"/>
<evidence type="ECO:0000256" key="6">
    <source>
        <dbReference type="ARBA" id="ARBA00023235"/>
    </source>
</evidence>
<keyword evidence="11" id="KW-1185">Reference proteome</keyword>
<feature type="active site" description="Proton donor" evidence="8">
    <location>
        <position position="354"/>
    </location>
</feature>
<feature type="active site" evidence="8">
    <location>
        <position position="513"/>
    </location>
</feature>
<accession>A0A1A8TUQ1</accession>
<evidence type="ECO:0000256" key="9">
    <source>
        <dbReference type="RuleBase" id="RU000612"/>
    </source>
</evidence>
<dbReference type="SUPFAM" id="SSF53697">
    <property type="entry name" value="SIS domain"/>
    <property type="match status" value="1"/>
</dbReference>
<evidence type="ECO:0000313" key="11">
    <source>
        <dbReference type="Proteomes" id="UP000092544"/>
    </source>
</evidence>
<dbReference type="OrthoDB" id="140919at2"/>
<evidence type="ECO:0000256" key="7">
    <source>
        <dbReference type="ARBA" id="ARBA00029321"/>
    </source>
</evidence>
<dbReference type="GO" id="GO:0048029">
    <property type="term" value="F:monosaccharide binding"/>
    <property type="evidence" value="ECO:0007669"/>
    <property type="project" value="TreeGrafter"/>
</dbReference>
<dbReference type="UniPathway" id="UPA00138"/>
<evidence type="ECO:0000313" key="10">
    <source>
        <dbReference type="EMBL" id="SBS37368.1"/>
    </source>
</evidence>
<keyword evidence="3 8" id="KW-0312">Gluconeogenesis</keyword>
<dbReference type="STRING" id="1792290.MSP8886_04087"/>
<comment type="function">
    <text evidence="8">Catalyzes the reversible isomerization of glucose-6-phosphate to fructose-6-phosphate.</text>
</comment>
<comment type="similarity">
    <text evidence="2 8 9">Belongs to the GPI family.</text>
</comment>
<evidence type="ECO:0000256" key="4">
    <source>
        <dbReference type="ARBA" id="ARBA00022490"/>
    </source>
</evidence>
<dbReference type="InterPro" id="IPR018189">
    <property type="entry name" value="Phosphoglucose_isomerase_CS"/>
</dbReference>
<dbReference type="GO" id="GO:0097367">
    <property type="term" value="F:carbohydrate derivative binding"/>
    <property type="evidence" value="ECO:0007669"/>
    <property type="project" value="InterPro"/>
</dbReference>
<dbReference type="EC" id="5.3.1.9" evidence="8"/>
<keyword evidence="4 8" id="KW-0963">Cytoplasm</keyword>
<comment type="pathway">
    <text evidence="1 8 9">Carbohydrate degradation; glycolysis; D-glyceraldehyde 3-phosphate and glycerone phosphate from D-glucose: step 2/4.</text>
</comment>
<evidence type="ECO:0000256" key="2">
    <source>
        <dbReference type="ARBA" id="ARBA00006604"/>
    </source>
</evidence>
<evidence type="ECO:0000256" key="8">
    <source>
        <dbReference type="HAMAP-Rule" id="MF_00473"/>
    </source>
</evidence>
<dbReference type="FunFam" id="3.40.50.10490:FF:000018">
    <property type="entry name" value="Glucose-6-phosphate isomerase"/>
    <property type="match status" value="1"/>
</dbReference>
<organism evidence="10 11">
    <name type="scientific">Marinomonas spartinae</name>
    <dbReference type="NCBI Taxonomy" id="1792290"/>
    <lineage>
        <taxon>Bacteria</taxon>
        <taxon>Pseudomonadati</taxon>
        <taxon>Pseudomonadota</taxon>
        <taxon>Gammaproteobacteria</taxon>
        <taxon>Oceanospirillales</taxon>
        <taxon>Oceanospirillaceae</taxon>
        <taxon>Marinomonas</taxon>
    </lineage>
</organism>
<name>A0A1A8TUQ1_9GAMM</name>
<dbReference type="Gene3D" id="3.40.50.10490">
    <property type="entry name" value="Glucose-6-phosphate isomerase like protein, domain 1"/>
    <property type="match status" value="2"/>
</dbReference>
<dbReference type="GO" id="GO:0004347">
    <property type="term" value="F:glucose-6-phosphate isomerase activity"/>
    <property type="evidence" value="ECO:0007669"/>
    <property type="project" value="UniProtKB-UniRule"/>
</dbReference>
<dbReference type="InterPro" id="IPR001672">
    <property type="entry name" value="G6P_Isomerase"/>
</dbReference>
<evidence type="ECO:0000256" key="1">
    <source>
        <dbReference type="ARBA" id="ARBA00004926"/>
    </source>
</evidence>
<dbReference type="PANTHER" id="PTHR11469:SF1">
    <property type="entry name" value="GLUCOSE-6-PHOSPHATE ISOMERASE"/>
    <property type="match status" value="1"/>
</dbReference>
<dbReference type="InterPro" id="IPR023096">
    <property type="entry name" value="G6P_Isomerase_C"/>
</dbReference>
<dbReference type="Proteomes" id="UP000092544">
    <property type="component" value="Unassembled WGS sequence"/>
</dbReference>
<dbReference type="InterPro" id="IPR035482">
    <property type="entry name" value="SIS_PGI_2"/>
</dbReference>
<dbReference type="AlphaFoldDB" id="A0A1A8TUQ1"/>
<dbReference type="PROSITE" id="PS00765">
    <property type="entry name" value="P_GLUCOSE_ISOMERASE_1"/>
    <property type="match status" value="1"/>
</dbReference>
<comment type="pathway">
    <text evidence="8">Carbohydrate biosynthesis; gluconeogenesis.</text>
</comment>
<keyword evidence="6 8" id="KW-0413">Isomerase</keyword>
<feature type="active site" evidence="8">
    <location>
        <position position="385"/>
    </location>
</feature>
<dbReference type="GO" id="GO:0006096">
    <property type="term" value="P:glycolytic process"/>
    <property type="evidence" value="ECO:0007669"/>
    <property type="project" value="UniProtKB-UniRule"/>
</dbReference>
<dbReference type="InterPro" id="IPR046348">
    <property type="entry name" value="SIS_dom_sf"/>
</dbReference>
<dbReference type="CDD" id="cd05015">
    <property type="entry name" value="SIS_PGI_1"/>
    <property type="match status" value="1"/>
</dbReference>
<dbReference type="Gene3D" id="1.10.1390.10">
    <property type="match status" value="1"/>
</dbReference>
<dbReference type="PROSITE" id="PS00174">
    <property type="entry name" value="P_GLUCOSE_ISOMERASE_2"/>
    <property type="match status" value="1"/>
</dbReference>
<dbReference type="RefSeq" id="WP_067020347.1">
    <property type="nucleotide sequence ID" value="NZ_FLOB01000017.1"/>
</dbReference>
<dbReference type="GO" id="GO:0005829">
    <property type="term" value="C:cytosol"/>
    <property type="evidence" value="ECO:0007669"/>
    <property type="project" value="TreeGrafter"/>
</dbReference>
<sequence length="548" mass="59975">MRSPTEFTAWKALTEHQKEMASVNIASLFANDPQRAIKYTTDAAGWTLDYAKNRASDKTLSLLIDLVKEAGLENAIQKMFSGEHLNSTEDRSVLHVALRASQAQKSLIVDGVDVLAEVRATLKQMETFVKQLHSGEWKGYTGKRITDVVSIGIGGSYLGPKVVTEALTPYKKDDITVHFVANIDGSDISGKLKRLNPETTVFVISSKTFGTLETLSNANAARDWFLGNGGSQDNVSKHFAAVSSNVKKAVDFGMAEENIFPMWDWVGGRYSLWSAIGLPIAIAVGMDNFYELLDGAHQMDEHFRTAPFEKNLPVIMGALGVWYINFHNAQTHALIPYDHYLRAMPAHIQQLDMESNGKSTLLNGDGVTNDTGPIIWGGAGTNGQHAYHQLLHQGTRLVPVDFIAPLTSHNPIGEHHAHLFANCLSQSQALMVGKSLEQAKQELRDTGATPEQVDVVAPHKVIPGNRPSNTLLTNKMTPATVGALIALYEHRTFVQGTVWGINSFDQWGVELGKVLGTDIYNRLVSDSDNSVLDTSTQALIDAFKKAQA</sequence>
<dbReference type="Pfam" id="PF00342">
    <property type="entry name" value="PGI"/>
    <property type="match status" value="1"/>
</dbReference>
<dbReference type="CDD" id="cd05016">
    <property type="entry name" value="SIS_PGI_2"/>
    <property type="match status" value="1"/>
</dbReference>
<dbReference type="GO" id="GO:0051156">
    <property type="term" value="P:glucose 6-phosphate metabolic process"/>
    <property type="evidence" value="ECO:0007669"/>
    <property type="project" value="TreeGrafter"/>
</dbReference>
<dbReference type="NCBIfam" id="NF001211">
    <property type="entry name" value="PRK00179.1"/>
    <property type="match status" value="1"/>
</dbReference>
<dbReference type="HAMAP" id="MF_00473">
    <property type="entry name" value="G6P_isomerase"/>
    <property type="match status" value="1"/>
</dbReference>
<dbReference type="UniPathway" id="UPA00109">
    <property type="reaction ID" value="UER00181"/>
</dbReference>
<dbReference type="PRINTS" id="PR00662">
    <property type="entry name" value="G6PISOMERASE"/>
</dbReference>
<dbReference type="PANTHER" id="PTHR11469">
    <property type="entry name" value="GLUCOSE-6-PHOSPHATE ISOMERASE"/>
    <property type="match status" value="1"/>
</dbReference>
<reference evidence="10 11" key="1">
    <citation type="submission" date="2016-06" db="EMBL/GenBank/DDBJ databases">
        <authorList>
            <person name="Kjaerup R.B."/>
            <person name="Dalgaard T.S."/>
            <person name="Juul-Madsen H.R."/>
        </authorList>
    </citation>
    <scope>NUCLEOTIDE SEQUENCE [LARGE SCALE GENOMIC DNA]</scope>
    <source>
        <strain evidence="10 11">CECT 8886</strain>
    </source>
</reference>
<protein>
    <recommendedName>
        <fullName evidence="8">Glucose-6-phosphate isomerase</fullName>
        <shortName evidence="8">GPI</shortName>
        <ecNumber evidence="8">5.3.1.9</ecNumber>
    </recommendedName>
    <alternativeName>
        <fullName evidence="8">Phosphoglucose isomerase</fullName>
        <shortName evidence="8">PGI</shortName>
    </alternativeName>
    <alternativeName>
        <fullName evidence="8">Phosphohexose isomerase</fullName>
        <shortName evidence="8">PHI</shortName>
    </alternativeName>
</protein>
<comment type="catalytic activity">
    <reaction evidence="7 8 9">
        <text>alpha-D-glucose 6-phosphate = beta-D-fructose 6-phosphate</text>
        <dbReference type="Rhea" id="RHEA:11816"/>
        <dbReference type="ChEBI" id="CHEBI:57634"/>
        <dbReference type="ChEBI" id="CHEBI:58225"/>
        <dbReference type="EC" id="5.3.1.9"/>
    </reaction>
</comment>
<evidence type="ECO:0000256" key="5">
    <source>
        <dbReference type="ARBA" id="ARBA00023152"/>
    </source>
</evidence>
<dbReference type="InterPro" id="IPR035476">
    <property type="entry name" value="SIS_PGI_1"/>
</dbReference>
<comment type="subcellular location">
    <subcellularLocation>
        <location evidence="8">Cytoplasm</location>
    </subcellularLocation>
</comment>
<keyword evidence="5 8" id="KW-0324">Glycolysis</keyword>
<dbReference type="PROSITE" id="PS51463">
    <property type="entry name" value="P_GLUCOSE_ISOMERASE_3"/>
    <property type="match status" value="1"/>
</dbReference>
<gene>
    <name evidence="8 10" type="primary">pgi</name>
    <name evidence="10" type="ORF">MSP8886_04087</name>
</gene>